<keyword evidence="11 13" id="KW-0472">Membrane</keyword>
<dbReference type="InterPro" id="IPR036097">
    <property type="entry name" value="HisK_dim/P_sf"/>
</dbReference>
<dbReference type="FunFam" id="3.30.565.10:FF:000006">
    <property type="entry name" value="Sensor histidine kinase WalK"/>
    <property type="match status" value="1"/>
</dbReference>
<dbReference type="InterPro" id="IPR004358">
    <property type="entry name" value="Sig_transdc_His_kin-like_C"/>
</dbReference>
<sequence length="571" mass="59753">MRRRWAGWSLRTRLVALTVVLLTLVLTAIPLITGLVVEASLHAELDDRVNKLAVVLRAEDERRQRHRGTDPTRCPAGGSGRDGLGFIRSAGTLFGTVGVETRDGEVIDGAVLDRAREGLRPLTGEQSAAVADMPPDRGPRTRTVPGLGDYRLIAHRAHGGEVMITGLPMGEVENTVSRFLTVHAGVSVGGIVLVGLAAAAAVSLTLRPLRRIAQTATRVSEQTLHKGEVAELERVPEGDTRPGTEAGQVGAALNRLLDHVGAALSARHASETRVRQFVADASHELRTPLASIRGYAELTRRSGERPPPRTAHALRRVESEADRMTSLVEDLLLLARLDSGRPLAPAPVELSALVIDAVSDARAVGPEHRWRLELPDEPVRVEADPDRLLQILVNLLANARAHTPAGTTVTVSVHEERGGHPAHGPGGEPVGRGERAGGDAVVITVRDDGPGIPPELLPQVFERFAKGESSRSRVAGSSGLGLAIVRALVLAHDGTVDVSSAPGRTAFVVRLPYETTDTTGTADTAEPAEPAGTAGGTGSAGGEAPEPGAEQGPPGTRATAVAPARAGTGTA</sequence>
<dbReference type="InterPro" id="IPR003661">
    <property type="entry name" value="HisK_dim/P_dom"/>
</dbReference>
<protein>
    <recommendedName>
        <fullName evidence="4">histidine kinase</fullName>
        <ecNumber evidence="4">2.7.13.3</ecNumber>
    </recommendedName>
</protein>
<evidence type="ECO:0000256" key="7">
    <source>
        <dbReference type="ARBA" id="ARBA00022692"/>
    </source>
</evidence>
<dbReference type="CDD" id="cd00075">
    <property type="entry name" value="HATPase"/>
    <property type="match status" value="1"/>
</dbReference>
<dbReference type="GeneID" id="93729344"/>
<reference evidence="16" key="2">
    <citation type="journal article" date="2009" name="J. Ind. Microbiol. Biotechnol.">
        <title>A gene located downstream of the clavulanic acid gene cluster in Streptomyces clavuligerus ATCC 27064 encodes a putative response regulator that affects clavulanic acid production.</title>
        <authorList>
            <person name="Song J.Y."/>
            <person name="Kim E.S."/>
            <person name="Kim D.W."/>
            <person name="Jensen S.E."/>
            <person name="Lee K.J."/>
        </authorList>
    </citation>
    <scope>NUCLEOTIDE SEQUENCE</scope>
    <source>
        <strain evidence="16">ATCC 27064</strain>
    </source>
</reference>
<dbReference type="PROSITE" id="PS50885">
    <property type="entry name" value="HAMP"/>
    <property type="match status" value="1"/>
</dbReference>
<dbReference type="Proteomes" id="UP000002357">
    <property type="component" value="Chromosome"/>
</dbReference>
<name>B1PR39_STRCL</name>
<dbReference type="eggNOG" id="COG5002">
    <property type="taxonomic scope" value="Bacteria"/>
</dbReference>
<dbReference type="InterPro" id="IPR003594">
    <property type="entry name" value="HATPase_dom"/>
</dbReference>
<dbReference type="SUPFAM" id="SSF55874">
    <property type="entry name" value="ATPase domain of HSP90 chaperone/DNA topoisomerase II/histidine kinase"/>
    <property type="match status" value="1"/>
</dbReference>
<evidence type="ECO:0000313" key="16">
    <source>
        <dbReference type="EMBL" id="ACA51689.1"/>
    </source>
</evidence>
<keyword evidence="10" id="KW-0902">Two-component regulatory system</keyword>
<evidence type="ECO:0000313" key="17">
    <source>
        <dbReference type="EMBL" id="ACB72854.1"/>
    </source>
</evidence>
<evidence type="ECO:0000256" key="13">
    <source>
        <dbReference type="SAM" id="Phobius"/>
    </source>
</evidence>
<dbReference type="PRINTS" id="PR00344">
    <property type="entry name" value="BCTRLSENSOR"/>
</dbReference>
<feature type="compositionally biased region" description="Basic and acidic residues" evidence="12">
    <location>
        <begin position="61"/>
        <end position="70"/>
    </location>
</feature>
<feature type="domain" description="Histidine kinase" evidence="14">
    <location>
        <begin position="280"/>
        <end position="515"/>
    </location>
</feature>
<evidence type="ECO:0000256" key="6">
    <source>
        <dbReference type="ARBA" id="ARBA00022679"/>
    </source>
</evidence>
<dbReference type="InterPro" id="IPR005467">
    <property type="entry name" value="His_kinase_dom"/>
</dbReference>
<dbReference type="InterPro" id="IPR003660">
    <property type="entry name" value="HAMP_dom"/>
</dbReference>
<keyword evidence="6" id="KW-0808">Transferase</keyword>
<reference evidence="17" key="1">
    <citation type="journal article" date="2008" name="J. Antibiot.">
        <title>A two-component regulatory system involved in clavulanic acid production.</title>
        <authorList>
            <person name="Jnawali H.N."/>
            <person name="Oh T.J."/>
            <person name="Liou K."/>
            <person name="Park B.C."/>
            <person name="Sohng J.K."/>
        </authorList>
    </citation>
    <scope>NUCLEOTIDE SEQUENCE</scope>
    <source>
        <strain evidence="17">ATCC 27064</strain>
    </source>
</reference>
<gene>
    <name evidence="18" type="ORF">SCLAV_4176</name>
</gene>
<feature type="compositionally biased region" description="Low complexity" evidence="12">
    <location>
        <begin position="517"/>
        <end position="532"/>
    </location>
</feature>
<accession>B1PR39</accession>
<dbReference type="PANTHER" id="PTHR45436">
    <property type="entry name" value="SENSOR HISTIDINE KINASE YKOH"/>
    <property type="match status" value="1"/>
</dbReference>
<dbReference type="EMBL" id="EU594508">
    <property type="protein sequence ID" value="ACB72854.1"/>
    <property type="molecule type" value="Genomic_DNA"/>
</dbReference>
<evidence type="ECO:0000256" key="2">
    <source>
        <dbReference type="ARBA" id="ARBA00001968"/>
    </source>
</evidence>
<dbReference type="PROSITE" id="PS50109">
    <property type="entry name" value="HIS_KIN"/>
    <property type="match status" value="1"/>
</dbReference>
<dbReference type="AlphaFoldDB" id="B1PR39"/>
<evidence type="ECO:0000256" key="9">
    <source>
        <dbReference type="ARBA" id="ARBA00022989"/>
    </source>
</evidence>
<feature type="region of interest" description="Disordered" evidence="12">
    <location>
        <begin position="517"/>
        <end position="571"/>
    </location>
</feature>
<dbReference type="Pfam" id="PF02518">
    <property type="entry name" value="HATPase_c"/>
    <property type="match status" value="1"/>
</dbReference>
<evidence type="ECO:0000313" key="18">
    <source>
        <dbReference type="EMBL" id="EFG09251.1"/>
    </source>
</evidence>
<dbReference type="InterPro" id="IPR050428">
    <property type="entry name" value="TCS_sensor_his_kinase"/>
</dbReference>
<dbReference type="SUPFAM" id="SSF47384">
    <property type="entry name" value="Homodimeric domain of signal transducing histidine kinase"/>
    <property type="match status" value="1"/>
</dbReference>
<dbReference type="Pfam" id="PF00512">
    <property type="entry name" value="HisKA"/>
    <property type="match status" value="1"/>
</dbReference>
<evidence type="ECO:0000256" key="11">
    <source>
        <dbReference type="ARBA" id="ARBA00023136"/>
    </source>
</evidence>
<dbReference type="EMBL" id="CM000913">
    <property type="protein sequence ID" value="EFG09251.1"/>
    <property type="molecule type" value="Genomic_DNA"/>
</dbReference>
<proteinExistence type="predicted"/>
<reference evidence="18 19" key="3">
    <citation type="journal article" date="2010" name="Genome Biol. Evol.">
        <title>The sequence of a 1.8-mb bacterial linear plasmid reveals a rich evolutionary reservoir of secondary metabolic pathways.</title>
        <authorList>
            <person name="Medema M.H."/>
            <person name="Trefzer A."/>
            <person name="Kovalchuk A."/>
            <person name="van den Berg M."/>
            <person name="Mueller U."/>
            <person name="Heijne W."/>
            <person name="Wu L."/>
            <person name="Alam M.T."/>
            <person name="Ronning C.M."/>
            <person name="Nierman W.C."/>
            <person name="Bovenberg R.A.L."/>
            <person name="Breitling R."/>
            <person name="Takano E."/>
        </authorList>
    </citation>
    <scope>NUCLEOTIDE SEQUENCE [LARGE SCALE GENOMIC DNA]</scope>
    <source>
        <strain evidence="18">ATCC 27064</strain>
        <strain evidence="19">ATCC 27064 / DSM 738 / JCM 4710 / NBRC 13307 / NCIMB 12785 / NRRL 3585 / VKM Ac-602</strain>
    </source>
</reference>
<keyword evidence="8 16" id="KW-0418">Kinase</keyword>
<evidence type="ECO:0000256" key="1">
    <source>
        <dbReference type="ARBA" id="ARBA00000085"/>
    </source>
</evidence>
<comment type="subcellular location">
    <subcellularLocation>
        <location evidence="3">Cell membrane</location>
    </subcellularLocation>
</comment>
<keyword evidence="5" id="KW-0597">Phosphoprotein</keyword>
<evidence type="ECO:0000256" key="5">
    <source>
        <dbReference type="ARBA" id="ARBA00022553"/>
    </source>
</evidence>
<dbReference type="SMART" id="SM00387">
    <property type="entry name" value="HATPase_c"/>
    <property type="match status" value="1"/>
</dbReference>
<dbReference type="OrthoDB" id="9786919at2"/>
<dbReference type="SMART" id="SM00304">
    <property type="entry name" value="HAMP"/>
    <property type="match status" value="1"/>
</dbReference>
<dbReference type="SMART" id="SM00388">
    <property type="entry name" value="HisKA"/>
    <property type="match status" value="1"/>
</dbReference>
<dbReference type="PANTHER" id="PTHR45436:SF5">
    <property type="entry name" value="SENSOR HISTIDINE KINASE TRCS"/>
    <property type="match status" value="1"/>
</dbReference>
<feature type="region of interest" description="Disordered" evidence="12">
    <location>
        <begin position="61"/>
        <end position="81"/>
    </location>
</feature>
<comment type="cofactor">
    <cofactor evidence="2">
        <name>a divalent metal cation</name>
        <dbReference type="ChEBI" id="CHEBI:60240"/>
    </cofactor>
</comment>
<evidence type="ECO:0000259" key="15">
    <source>
        <dbReference type="PROSITE" id="PS50885"/>
    </source>
</evidence>
<keyword evidence="19" id="KW-1185">Reference proteome</keyword>
<dbReference type="GO" id="GO:0005886">
    <property type="term" value="C:plasma membrane"/>
    <property type="evidence" value="ECO:0007669"/>
    <property type="project" value="UniProtKB-SubCell"/>
</dbReference>
<evidence type="ECO:0000256" key="3">
    <source>
        <dbReference type="ARBA" id="ARBA00004236"/>
    </source>
</evidence>
<evidence type="ECO:0000256" key="10">
    <source>
        <dbReference type="ARBA" id="ARBA00023012"/>
    </source>
</evidence>
<dbReference type="EC" id="2.7.13.3" evidence="4"/>
<evidence type="ECO:0000256" key="4">
    <source>
        <dbReference type="ARBA" id="ARBA00012438"/>
    </source>
</evidence>
<dbReference type="KEGG" id="sclf:BB341_07905"/>
<feature type="transmembrane region" description="Helical" evidence="13">
    <location>
        <begin position="184"/>
        <end position="206"/>
    </location>
</feature>
<dbReference type="GO" id="GO:0000155">
    <property type="term" value="F:phosphorelay sensor kinase activity"/>
    <property type="evidence" value="ECO:0007669"/>
    <property type="project" value="InterPro"/>
</dbReference>
<evidence type="ECO:0000259" key="14">
    <source>
        <dbReference type="PROSITE" id="PS50109"/>
    </source>
</evidence>
<feature type="compositionally biased region" description="Low complexity" evidence="12">
    <location>
        <begin position="542"/>
        <end position="556"/>
    </location>
</feature>
<keyword evidence="7 13" id="KW-0812">Transmembrane</keyword>
<evidence type="ECO:0000256" key="8">
    <source>
        <dbReference type="ARBA" id="ARBA00022777"/>
    </source>
</evidence>
<dbReference type="GO" id="GO:0005509">
    <property type="term" value="F:calcium ion binding"/>
    <property type="evidence" value="ECO:0007669"/>
    <property type="project" value="UniProtKB-ARBA"/>
</dbReference>
<dbReference type="Gene3D" id="1.10.287.130">
    <property type="match status" value="1"/>
</dbReference>
<dbReference type="EMBL" id="EU487003">
    <property type="protein sequence ID" value="ACA51689.1"/>
    <property type="molecule type" value="Genomic_DNA"/>
</dbReference>
<organism evidence="16">
    <name type="scientific">Streptomyces clavuligerus</name>
    <dbReference type="NCBI Taxonomy" id="1901"/>
    <lineage>
        <taxon>Bacteria</taxon>
        <taxon>Bacillati</taxon>
        <taxon>Actinomycetota</taxon>
        <taxon>Actinomycetes</taxon>
        <taxon>Kitasatosporales</taxon>
        <taxon>Streptomycetaceae</taxon>
        <taxon>Streptomyces</taxon>
    </lineage>
</organism>
<dbReference type="RefSeq" id="WP_003961816.1">
    <property type="nucleotide sequence ID" value="NZ_CM000913.1"/>
</dbReference>
<dbReference type="FunFam" id="1.10.287.130:FF:000001">
    <property type="entry name" value="Two-component sensor histidine kinase"/>
    <property type="match status" value="1"/>
</dbReference>
<dbReference type="InterPro" id="IPR036890">
    <property type="entry name" value="HATPase_C_sf"/>
</dbReference>
<dbReference type="Gene3D" id="3.30.565.10">
    <property type="entry name" value="Histidine kinase-like ATPase, C-terminal domain"/>
    <property type="match status" value="1"/>
</dbReference>
<evidence type="ECO:0000313" key="19">
    <source>
        <dbReference type="Proteomes" id="UP000002357"/>
    </source>
</evidence>
<dbReference type="STRING" id="1901.BB341_07905"/>
<comment type="catalytic activity">
    <reaction evidence="1">
        <text>ATP + protein L-histidine = ADP + protein N-phospho-L-histidine.</text>
        <dbReference type="EC" id="2.7.13.3"/>
    </reaction>
</comment>
<evidence type="ECO:0000256" key="12">
    <source>
        <dbReference type="SAM" id="MobiDB-lite"/>
    </source>
</evidence>
<keyword evidence="9 13" id="KW-1133">Transmembrane helix</keyword>
<dbReference type="CDD" id="cd00082">
    <property type="entry name" value="HisKA"/>
    <property type="match status" value="1"/>
</dbReference>
<feature type="domain" description="HAMP" evidence="15">
    <location>
        <begin position="203"/>
        <end position="265"/>
    </location>
</feature>